<dbReference type="AlphaFoldDB" id="A0A8H7HUF4"/>
<gene>
    <name evidence="2" type="ORF">RHS03_04005</name>
</gene>
<sequence length="453" mass="50236">MQDLESTLNDLSSSLETLSTLNEGEPPLELDTESSEALVTWKSSTLKILERLENVLNREAAALSLAERARVISLAAVFIGQDNFTNEACRAVAQGKSQSRSTTRPTEVLQGCLGSIDTVDRAVATRVLNDYIKPLFQASVHPGVHLDTGRMKHNAISVQSMYDEQPWKVKGSGSWNILVWVLWSINENDIEILWPLIIPPLLTLLDDYKSNYKIRGVEVTNALLKKAPSSLLRRTGVDELLFKSLRGALQNLTSDSSPELLCTAMPCYLTLVDLVLPNDDLNRYAKLTELITDVIIPGWLYASSRVDVMVASVSALSLVVQALGSGSIRFLKAIIPQLTENLTPKEFPPVQKTRELQIASAKCMLLVMVNARPRIPYWRVRILDSILRCWVDIGESKPGDIEIDHGELRECLMSIFRELLTTSGNLLRKLKGVAVKDSGAHHVGREMTDLPEG</sequence>
<feature type="non-terminal residue" evidence="2">
    <location>
        <position position="1"/>
    </location>
</feature>
<name>A0A8H7HUF4_9AGAM</name>
<proteinExistence type="inferred from homology"/>
<comment type="similarity">
    <text evidence="1">Belongs to the TTI2 family.</text>
</comment>
<dbReference type="InterPro" id="IPR011989">
    <property type="entry name" value="ARM-like"/>
</dbReference>
<dbReference type="InterPro" id="IPR016024">
    <property type="entry name" value="ARM-type_fold"/>
</dbReference>
<dbReference type="Proteomes" id="UP000602905">
    <property type="component" value="Unassembled WGS sequence"/>
</dbReference>
<protein>
    <submittedName>
        <fullName evidence="2">Tti2 family</fullName>
    </submittedName>
</protein>
<dbReference type="EMBL" id="JACYCD010000049">
    <property type="protein sequence ID" value="KAF8708166.1"/>
    <property type="molecule type" value="Genomic_DNA"/>
</dbReference>
<dbReference type="GO" id="GO:0005829">
    <property type="term" value="C:cytosol"/>
    <property type="evidence" value="ECO:0007669"/>
    <property type="project" value="TreeGrafter"/>
</dbReference>
<evidence type="ECO:0000256" key="1">
    <source>
        <dbReference type="ARBA" id="ARBA00034736"/>
    </source>
</evidence>
<dbReference type="PANTHER" id="PTHR32226">
    <property type="entry name" value="TELO2-INTERACTING PROTEIN 2"/>
    <property type="match status" value="1"/>
</dbReference>
<evidence type="ECO:0000313" key="2">
    <source>
        <dbReference type="EMBL" id="KAF8708166.1"/>
    </source>
</evidence>
<dbReference type="OrthoDB" id="6417021at2759"/>
<comment type="caution">
    <text evidence="2">The sequence shown here is derived from an EMBL/GenBank/DDBJ whole genome shotgun (WGS) entry which is preliminary data.</text>
</comment>
<dbReference type="Pfam" id="PF10521">
    <property type="entry name" value="Tti2"/>
    <property type="match status" value="1"/>
</dbReference>
<dbReference type="SUPFAM" id="SSF48371">
    <property type="entry name" value="ARM repeat"/>
    <property type="match status" value="1"/>
</dbReference>
<dbReference type="Gene3D" id="1.25.10.10">
    <property type="entry name" value="Leucine-rich Repeat Variant"/>
    <property type="match status" value="1"/>
</dbReference>
<dbReference type="PANTHER" id="PTHR32226:SF2">
    <property type="entry name" value="TELO2-INTERACTING PROTEIN 2"/>
    <property type="match status" value="1"/>
</dbReference>
<evidence type="ECO:0000313" key="3">
    <source>
        <dbReference type="Proteomes" id="UP000602905"/>
    </source>
</evidence>
<dbReference type="GO" id="GO:0110078">
    <property type="term" value="C:TTT Hsp90 cochaperone complex"/>
    <property type="evidence" value="ECO:0007669"/>
    <property type="project" value="InterPro"/>
</dbReference>
<organism evidence="2 3">
    <name type="scientific">Rhizoctonia solani</name>
    <dbReference type="NCBI Taxonomy" id="456999"/>
    <lineage>
        <taxon>Eukaryota</taxon>
        <taxon>Fungi</taxon>
        <taxon>Dikarya</taxon>
        <taxon>Basidiomycota</taxon>
        <taxon>Agaricomycotina</taxon>
        <taxon>Agaricomycetes</taxon>
        <taxon>Cantharellales</taxon>
        <taxon>Ceratobasidiaceae</taxon>
        <taxon>Rhizoctonia</taxon>
    </lineage>
</organism>
<dbReference type="GO" id="GO:0005634">
    <property type="term" value="C:nucleus"/>
    <property type="evidence" value="ECO:0007669"/>
    <property type="project" value="TreeGrafter"/>
</dbReference>
<dbReference type="InterPro" id="IPR018870">
    <property type="entry name" value="Tti2"/>
</dbReference>
<accession>A0A8H7HUF4</accession>
<reference evidence="2" key="1">
    <citation type="submission" date="2020-09" db="EMBL/GenBank/DDBJ databases">
        <title>Comparative genome analyses of four rice-infecting Rhizoctonia solani isolates reveal extensive enrichment of homogalacturonan modification genes.</title>
        <authorList>
            <person name="Lee D.-Y."/>
            <person name="Jeon J."/>
            <person name="Kim K.-T."/>
            <person name="Cheong K."/>
            <person name="Song H."/>
            <person name="Choi G."/>
            <person name="Ko J."/>
            <person name="Opiyo S.O."/>
            <person name="Zuo S."/>
            <person name="Madhav S."/>
            <person name="Lee Y.-H."/>
            <person name="Wang G.-L."/>
        </authorList>
    </citation>
    <scope>NUCLEOTIDE SEQUENCE</scope>
    <source>
        <strain evidence="2">AG1-IA WGL</strain>
    </source>
</reference>